<name>A0AAV3XVQ5_9GAST</name>
<organism evidence="1 2">
    <name type="scientific">Plakobranchus ocellatus</name>
    <dbReference type="NCBI Taxonomy" id="259542"/>
    <lineage>
        <taxon>Eukaryota</taxon>
        <taxon>Metazoa</taxon>
        <taxon>Spiralia</taxon>
        <taxon>Lophotrochozoa</taxon>
        <taxon>Mollusca</taxon>
        <taxon>Gastropoda</taxon>
        <taxon>Heterobranchia</taxon>
        <taxon>Euthyneura</taxon>
        <taxon>Panpulmonata</taxon>
        <taxon>Sacoglossa</taxon>
        <taxon>Placobranchoidea</taxon>
        <taxon>Plakobranchidae</taxon>
        <taxon>Plakobranchus</taxon>
    </lineage>
</organism>
<reference evidence="1 2" key="1">
    <citation type="journal article" date="2021" name="Elife">
        <title>Chloroplast acquisition without the gene transfer in kleptoplastic sea slugs, Plakobranchus ocellatus.</title>
        <authorList>
            <person name="Maeda T."/>
            <person name="Takahashi S."/>
            <person name="Yoshida T."/>
            <person name="Shimamura S."/>
            <person name="Takaki Y."/>
            <person name="Nagai Y."/>
            <person name="Toyoda A."/>
            <person name="Suzuki Y."/>
            <person name="Arimoto A."/>
            <person name="Ishii H."/>
            <person name="Satoh N."/>
            <person name="Nishiyama T."/>
            <person name="Hasebe M."/>
            <person name="Maruyama T."/>
            <person name="Minagawa J."/>
            <person name="Obokata J."/>
            <person name="Shigenobu S."/>
        </authorList>
    </citation>
    <scope>NUCLEOTIDE SEQUENCE [LARGE SCALE GENOMIC DNA]</scope>
</reference>
<dbReference type="EMBL" id="BLXT01000154">
    <property type="protein sequence ID" value="GFN74684.1"/>
    <property type="molecule type" value="Genomic_DNA"/>
</dbReference>
<dbReference type="Proteomes" id="UP000735302">
    <property type="component" value="Unassembled WGS sequence"/>
</dbReference>
<proteinExistence type="predicted"/>
<evidence type="ECO:0000313" key="2">
    <source>
        <dbReference type="Proteomes" id="UP000735302"/>
    </source>
</evidence>
<accession>A0AAV3XVQ5</accession>
<comment type="caution">
    <text evidence="1">The sequence shown here is derived from an EMBL/GenBank/DDBJ whole genome shotgun (WGS) entry which is preliminary data.</text>
</comment>
<gene>
    <name evidence="1" type="ORF">PoB_000119000</name>
</gene>
<protein>
    <submittedName>
        <fullName evidence="1">Uncharacterized protein</fullName>
    </submittedName>
</protein>
<evidence type="ECO:0000313" key="1">
    <source>
        <dbReference type="EMBL" id="GFN74684.1"/>
    </source>
</evidence>
<dbReference type="AlphaFoldDB" id="A0AAV3XVQ5"/>
<keyword evidence="2" id="KW-1185">Reference proteome</keyword>
<sequence>MFKSYFTTVVPKLSGCLQLVQRSKELWCPNGKRPRPEIRTDLSSNFREAPISTTTTIDRSGGKRRWRKMEAVEVALIYINRHRINGIVIKYEEDLTGQQQTTKLPTNVTRCHLIARKALTPEAMHGCG</sequence>